<feature type="transmembrane region" description="Helical" evidence="7">
    <location>
        <begin position="282"/>
        <end position="302"/>
    </location>
</feature>
<keyword evidence="4 7" id="KW-0812">Transmembrane</keyword>
<evidence type="ECO:0000256" key="3">
    <source>
        <dbReference type="ARBA" id="ARBA00022475"/>
    </source>
</evidence>
<dbReference type="Pfam" id="PF00528">
    <property type="entry name" value="BPD_transp_1"/>
    <property type="match status" value="1"/>
</dbReference>
<evidence type="ECO:0000256" key="5">
    <source>
        <dbReference type="ARBA" id="ARBA00022989"/>
    </source>
</evidence>
<dbReference type="GO" id="GO:0005886">
    <property type="term" value="C:plasma membrane"/>
    <property type="evidence" value="ECO:0007669"/>
    <property type="project" value="UniProtKB-SubCell"/>
</dbReference>
<evidence type="ECO:0000256" key="4">
    <source>
        <dbReference type="ARBA" id="ARBA00022692"/>
    </source>
</evidence>
<dbReference type="EMBL" id="CP035758">
    <property type="protein sequence ID" value="QBD79087.1"/>
    <property type="molecule type" value="Genomic_DNA"/>
</dbReference>
<dbReference type="SUPFAM" id="SSF161098">
    <property type="entry name" value="MetI-like"/>
    <property type="match status" value="1"/>
</dbReference>
<evidence type="ECO:0000313" key="10">
    <source>
        <dbReference type="Proteomes" id="UP000290365"/>
    </source>
</evidence>
<dbReference type="KEGG" id="kbs:EPA93_25115"/>
<evidence type="ECO:0000256" key="7">
    <source>
        <dbReference type="RuleBase" id="RU363032"/>
    </source>
</evidence>
<dbReference type="Gene3D" id="1.10.3720.10">
    <property type="entry name" value="MetI-like"/>
    <property type="match status" value="1"/>
</dbReference>
<protein>
    <submittedName>
        <fullName evidence="9">Sugar ABC transporter permease</fullName>
    </submittedName>
</protein>
<organism evidence="9 10">
    <name type="scientific">Ktedonosporobacter rubrisoli</name>
    <dbReference type="NCBI Taxonomy" id="2509675"/>
    <lineage>
        <taxon>Bacteria</taxon>
        <taxon>Bacillati</taxon>
        <taxon>Chloroflexota</taxon>
        <taxon>Ktedonobacteria</taxon>
        <taxon>Ktedonobacterales</taxon>
        <taxon>Ktedonosporobacteraceae</taxon>
        <taxon>Ktedonosporobacter</taxon>
    </lineage>
</organism>
<reference evidence="9 10" key="1">
    <citation type="submission" date="2019-01" db="EMBL/GenBank/DDBJ databases">
        <title>Ktedonosporobacter rubrisoli SCAWS-G2.</title>
        <authorList>
            <person name="Huang Y."/>
            <person name="Yan B."/>
        </authorList>
    </citation>
    <scope>NUCLEOTIDE SEQUENCE [LARGE SCALE GENOMIC DNA]</scope>
    <source>
        <strain evidence="9 10">SCAWS-G2</strain>
    </source>
</reference>
<proteinExistence type="inferred from homology"/>
<feature type="transmembrane region" description="Helical" evidence="7">
    <location>
        <begin position="225"/>
        <end position="245"/>
    </location>
</feature>
<keyword evidence="2 7" id="KW-0813">Transport</keyword>
<dbReference type="PROSITE" id="PS50928">
    <property type="entry name" value="ABC_TM1"/>
    <property type="match status" value="1"/>
</dbReference>
<feature type="transmembrane region" description="Helical" evidence="7">
    <location>
        <begin position="21"/>
        <end position="50"/>
    </location>
</feature>
<evidence type="ECO:0000256" key="2">
    <source>
        <dbReference type="ARBA" id="ARBA00022448"/>
    </source>
</evidence>
<comment type="similarity">
    <text evidence="7">Belongs to the binding-protein-dependent transport system permease family.</text>
</comment>
<keyword evidence="6 7" id="KW-0472">Membrane</keyword>
<gene>
    <name evidence="9" type="ORF">EPA93_25115</name>
</gene>
<dbReference type="InterPro" id="IPR051393">
    <property type="entry name" value="ABC_transporter_permease"/>
</dbReference>
<dbReference type="AlphaFoldDB" id="A0A4P6JU17"/>
<dbReference type="InterPro" id="IPR000515">
    <property type="entry name" value="MetI-like"/>
</dbReference>
<feature type="transmembrane region" description="Helical" evidence="7">
    <location>
        <begin position="88"/>
        <end position="111"/>
    </location>
</feature>
<sequence length="305" mass="34179">MQFPILLNNREDRPMKRHRSYALSNVGFLLPGLGLLAIFVVVPIILTAWISLHRGSMAVPYSALKWVGLHNYTLIFQQANFKTALMNVVLYSVANIVIILPLAILLGLFLSQKVLKGRNFLRALLFIPYMIPNVAVAIVWGYLYAPQYGPLNQMLGWLHIPAQNWLASPQQAMFSLIILNVWQTLGYYVVMVLAGLTEIPQEYYEAASIDGAGWFQQQLHLTLPLLKRALAFVVVIMTINTLQIFDPVYVLTQGGPINATNVVAYHMYVTAFNYGQAGPASAMAMVLFAIVLILSLIQLRLFRSL</sequence>
<name>A0A4P6JU17_KTERU</name>
<dbReference type="CDD" id="cd06261">
    <property type="entry name" value="TM_PBP2"/>
    <property type="match status" value="1"/>
</dbReference>
<feature type="transmembrane region" description="Helical" evidence="7">
    <location>
        <begin position="172"/>
        <end position="196"/>
    </location>
</feature>
<evidence type="ECO:0000256" key="6">
    <source>
        <dbReference type="ARBA" id="ARBA00023136"/>
    </source>
</evidence>
<dbReference type="OrthoDB" id="9809173at2"/>
<keyword evidence="5 7" id="KW-1133">Transmembrane helix</keyword>
<keyword evidence="3" id="KW-1003">Cell membrane</keyword>
<evidence type="ECO:0000259" key="8">
    <source>
        <dbReference type="PROSITE" id="PS50928"/>
    </source>
</evidence>
<accession>A0A4P6JU17</accession>
<dbReference type="InterPro" id="IPR035906">
    <property type="entry name" value="MetI-like_sf"/>
</dbReference>
<dbReference type="PANTHER" id="PTHR30193">
    <property type="entry name" value="ABC TRANSPORTER PERMEASE PROTEIN"/>
    <property type="match status" value="1"/>
</dbReference>
<comment type="subcellular location">
    <subcellularLocation>
        <location evidence="1 7">Cell membrane</location>
        <topology evidence="1 7">Multi-pass membrane protein</topology>
    </subcellularLocation>
</comment>
<feature type="domain" description="ABC transmembrane type-1" evidence="8">
    <location>
        <begin position="85"/>
        <end position="298"/>
    </location>
</feature>
<dbReference type="Proteomes" id="UP000290365">
    <property type="component" value="Chromosome"/>
</dbReference>
<evidence type="ECO:0000256" key="1">
    <source>
        <dbReference type="ARBA" id="ARBA00004651"/>
    </source>
</evidence>
<dbReference type="PANTHER" id="PTHR30193:SF37">
    <property type="entry name" value="INNER MEMBRANE ABC TRANSPORTER PERMEASE PROTEIN YCJO"/>
    <property type="match status" value="1"/>
</dbReference>
<dbReference type="GO" id="GO:0055085">
    <property type="term" value="P:transmembrane transport"/>
    <property type="evidence" value="ECO:0007669"/>
    <property type="project" value="InterPro"/>
</dbReference>
<keyword evidence="10" id="KW-1185">Reference proteome</keyword>
<evidence type="ECO:0000313" key="9">
    <source>
        <dbReference type="EMBL" id="QBD79087.1"/>
    </source>
</evidence>
<feature type="transmembrane region" description="Helical" evidence="7">
    <location>
        <begin position="123"/>
        <end position="145"/>
    </location>
</feature>